<evidence type="ECO:0000313" key="5">
    <source>
        <dbReference type="Proteomes" id="UP000237271"/>
    </source>
</evidence>
<accession>A0A2P4XVC1</accession>
<keyword evidence="1" id="KW-0479">Metal-binding</keyword>
<feature type="compositionally biased region" description="Basic and acidic residues" evidence="2">
    <location>
        <begin position="94"/>
        <end position="113"/>
    </location>
</feature>
<dbReference type="EMBL" id="NCKW01007869">
    <property type="protein sequence ID" value="POM69419.1"/>
    <property type="molecule type" value="Genomic_DNA"/>
</dbReference>
<dbReference type="GO" id="GO:0003676">
    <property type="term" value="F:nucleic acid binding"/>
    <property type="evidence" value="ECO:0007669"/>
    <property type="project" value="InterPro"/>
</dbReference>
<feature type="domain" description="CCHC-type" evidence="3">
    <location>
        <begin position="118"/>
        <end position="133"/>
    </location>
</feature>
<dbReference type="GO" id="GO:0008270">
    <property type="term" value="F:zinc ion binding"/>
    <property type="evidence" value="ECO:0007669"/>
    <property type="project" value="UniProtKB-KW"/>
</dbReference>
<feature type="region of interest" description="Disordered" evidence="2">
    <location>
        <begin position="70"/>
        <end position="165"/>
    </location>
</feature>
<keyword evidence="5" id="KW-1185">Reference proteome</keyword>
<dbReference type="PROSITE" id="PS50158">
    <property type="entry name" value="ZF_CCHC"/>
    <property type="match status" value="1"/>
</dbReference>
<evidence type="ECO:0000256" key="2">
    <source>
        <dbReference type="SAM" id="MobiDB-lite"/>
    </source>
</evidence>
<dbReference type="Gene3D" id="4.10.60.10">
    <property type="entry name" value="Zinc finger, CCHC-type"/>
    <property type="match status" value="1"/>
</dbReference>
<sequence>MFRIKNELKELGSPLSDLQMVDLLLRSLPQQVCYNELRRKVIFSSDMSKYTPDLVRELILTAEVRNKDWRKNAFGSSQGKKKQGNALTGLKGKASGDRFKKKTSGDGSKKTSKSDITCSNCGAKGHYKSGCPDLEEKPSAEMKASAKMARSGEKPVKKIPSEQMM</sequence>
<dbReference type="InterPro" id="IPR036875">
    <property type="entry name" value="Znf_CCHC_sf"/>
</dbReference>
<feature type="compositionally biased region" description="Basic and acidic residues" evidence="2">
    <location>
        <begin position="150"/>
        <end position="165"/>
    </location>
</feature>
<name>A0A2P4XVC1_9STRA</name>
<keyword evidence="1" id="KW-0863">Zinc-finger</keyword>
<dbReference type="InterPro" id="IPR001878">
    <property type="entry name" value="Znf_CCHC"/>
</dbReference>
<proteinExistence type="predicted"/>
<comment type="caution">
    <text evidence="4">The sequence shown here is derived from an EMBL/GenBank/DDBJ whole genome shotgun (WGS) entry which is preliminary data.</text>
</comment>
<organism evidence="4 5">
    <name type="scientific">Phytophthora palmivora</name>
    <dbReference type="NCBI Taxonomy" id="4796"/>
    <lineage>
        <taxon>Eukaryota</taxon>
        <taxon>Sar</taxon>
        <taxon>Stramenopiles</taxon>
        <taxon>Oomycota</taxon>
        <taxon>Peronosporomycetes</taxon>
        <taxon>Peronosporales</taxon>
        <taxon>Peronosporaceae</taxon>
        <taxon>Phytophthora</taxon>
    </lineage>
</organism>
<protein>
    <submittedName>
        <fullName evidence="4">Polyprotein</fullName>
    </submittedName>
</protein>
<dbReference type="AlphaFoldDB" id="A0A2P4XVC1"/>
<evidence type="ECO:0000313" key="4">
    <source>
        <dbReference type="EMBL" id="POM69419.1"/>
    </source>
</evidence>
<dbReference type="OrthoDB" id="124577at2759"/>
<reference evidence="4 5" key="1">
    <citation type="journal article" date="2017" name="Genome Biol. Evol.">
        <title>Phytophthora megakarya and P. palmivora, closely related causal agents of cacao black pod rot, underwent increases in genome sizes and gene numbers by different mechanisms.</title>
        <authorList>
            <person name="Ali S.S."/>
            <person name="Shao J."/>
            <person name="Lary D.J."/>
            <person name="Kronmiller B."/>
            <person name="Shen D."/>
            <person name="Strem M.D."/>
            <person name="Amoako-Attah I."/>
            <person name="Akrofi A.Y."/>
            <person name="Begoude B.A."/>
            <person name="Ten Hoopen G.M."/>
            <person name="Coulibaly K."/>
            <person name="Kebe B.I."/>
            <person name="Melnick R.L."/>
            <person name="Guiltinan M.J."/>
            <person name="Tyler B.M."/>
            <person name="Meinhardt L.W."/>
            <person name="Bailey B.A."/>
        </authorList>
    </citation>
    <scope>NUCLEOTIDE SEQUENCE [LARGE SCALE GENOMIC DNA]</scope>
    <source>
        <strain evidence="5">sbr112.9</strain>
    </source>
</reference>
<gene>
    <name evidence="4" type="ORF">PHPALM_14289</name>
</gene>
<keyword evidence="1" id="KW-0862">Zinc</keyword>
<dbReference type="Proteomes" id="UP000237271">
    <property type="component" value="Unassembled WGS sequence"/>
</dbReference>
<evidence type="ECO:0000259" key="3">
    <source>
        <dbReference type="PROSITE" id="PS50158"/>
    </source>
</evidence>
<dbReference type="SUPFAM" id="SSF57756">
    <property type="entry name" value="Retrovirus zinc finger-like domains"/>
    <property type="match status" value="1"/>
</dbReference>
<evidence type="ECO:0000256" key="1">
    <source>
        <dbReference type="PROSITE-ProRule" id="PRU00047"/>
    </source>
</evidence>